<organism evidence="15 16">
    <name type="scientific">Erythrobacter sanguineus</name>
    <dbReference type="NCBI Taxonomy" id="198312"/>
    <lineage>
        <taxon>Bacteria</taxon>
        <taxon>Pseudomonadati</taxon>
        <taxon>Pseudomonadota</taxon>
        <taxon>Alphaproteobacteria</taxon>
        <taxon>Sphingomonadales</taxon>
        <taxon>Erythrobacteraceae</taxon>
        <taxon>Erythrobacter/Porphyrobacter group</taxon>
        <taxon>Erythrobacter</taxon>
    </lineage>
</organism>
<dbReference type="InterPro" id="IPR004358">
    <property type="entry name" value="Sig_transdc_His_kin-like_C"/>
</dbReference>
<evidence type="ECO:0000256" key="6">
    <source>
        <dbReference type="ARBA" id="ARBA00022777"/>
    </source>
</evidence>
<feature type="domain" description="PAS" evidence="13">
    <location>
        <begin position="268"/>
        <end position="321"/>
    </location>
</feature>
<dbReference type="EC" id="2.7.13.3" evidence="2"/>
<dbReference type="NCBIfam" id="TIGR00229">
    <property type="entry name" value="sensory_box"/>
    <property type="match status" value="3"/>
</dbReference>
<comment type="catalytic activity">
    <reaction evidence="1">
        <text>ATP + protein L-histidine = ADP + protein N-phospho-L-histidine.</text>
        <dbReference type="EC" id="2.7.13.3"/>
    </reaction>
</comment>
<dbReference type="EMBL" id="FRDF01000004">
    <property type="protein sequence ID" value="SHN52355.1"/>
    <property type="molecule type" value="Genomic_DNA"/>
</dbReference>
<keyword evidence="16" id="KW-1185">Reference proteome</keyword>
<keyword evidence="11" id="KW-0175">Coiled coil</keyword>
<keyword evidence="3" id="KW-0597">Phosphoprotein</keyword>
<feature type="domain" description="Histidine kinase" evidence="12">
    <location>
        <begin position="415"/>
        <end position="627"/>
    </location>
</feature>
<dbReference type="InterPro" id="IPR003594">
    <property type="entry name" value="HATPase_dom"/>
</dbReference>
<dbReference type="FunFam" id="3.30.450.20:FF:000060">
    <property type="entry name" value="Sensor protein FixL"/>
    <property type="match status" value="1"/>
</dbReference>
<evidence type="ECO:0000256" key="3">
    <source>
        <dbReference type="ARBA" id="ARBA00022553"/>
    </source>
</evidence>
<dbReference type="InterPro" id="IPR003661">
    <property type="entry name" value="HisK_dim/P_dom"/>
</dbReference>
<dbReference type="GO" id="GO:0005524">
    <property type="term" value="F:ATP binding"/>
    <property type="evidence" value="ECO:0007669"/>
    <property type="project" value="UniProtKB-KW"/>
</dbReference>
<dbReference type="PANTHER" id="PTHR43065:SF10">
    <property type="entry name" value="PEROXIDE STRESS-ACTIVATED HISTIDINE KINASE MAK3"/>
    <property type="match status" value="1"/>
</dbReference>
<dbReference type="PANTHER" id="PTHR43065">
    <property type="entry name" value="SENSOR HISTIDINE KINASE"/>
    <property type="match status" value="1"/>
</dbReference>
<evidence type="ECO:0000313" key="15">
    <source>
        <dbReference type="EMBL" id="SHN52355.1"/>
    </source>
</evidence>
<dbReference type="SUPFAM" id="SSF55785">
    <property type="entry name" value="PYP-like sensor domain (PAS domain)"/>
    <property type="match status" value="3"/>
</dbReference>
<dbReference type="AlphaFoldDB" id="A0A1M7S1V7"/>
<evidence type="ECO:0000259" key="12">
    <source>
        <dbReference type="PROSITE" id="PS50109"/>
    </source>
</evidence>
<evidence type="ECO:0000256" key="11">
    <source>
        <dbReference type="SAM" id="Coils"/>
    </source>
</evidence>
<dbReference type="SUPFAM" id="SSF55874">
    <property type="entry name" value="ATPase domain of HSP90 chaperone/DNA topoisomerase II/histidine kinase"/>
    <property type="match status" value="1"/>
</dbReference>
<feature type="domain" description="PAS" evidence="13">
    <location>
        <begin position="140"/>
        <end position="213"/>
    </location>
</feature>
<dbReference type="GO" id="GO:0000155">
    <property type="term" value="F:phosphorelay sensor kinase activity"/>
    <property type="evidence" value="ECO:0007669"/>
    <property type="project" value="InterPro"/>
</dbReference>
<dbReference type="InterPro" id="IPR000014">
    <property type="entry name" value="PAS"/>
</dbReference>
<dbReference type="SMART" id="SM00086">
    <property type="entry name" value="PAC"/>
    <property type="match status" value="3"/>
</dbReference>
<dbReference type="InterPro" id="IPR036097">
    <property type="entry name" value="HisK_dim/P_sf"/>
</dbReference>
<dbReference type="CDD" id="cd00130">
    <property type="entry name" value="PAS"/>
    <property type="match status" value="3"/>
</dbReference>
<proteinExistence type="predicted"/>
<gene>
    <name evidence="15" type="ORF">SAMN02745193_00760</name>
</gene>
<evidence type="ECO:0000256" key="8">
    <source>
        <dbReference type="ARBA" id="ARBA00023012"/>
    </source>
</evidence>
<dbReference type="Proteomes" id="UP000184391">
    <property type="component" value="Unassembled WGS sequence"/>
</dbReference>
<sequence length="634" mass="69374">MRQGDAIGGQGRVPYTRLAGPLIDQIPAAIAVFDAKLRCVMVNARWLTQFPVPAADPVGHDCNGLIPNGCTLLRGYLERALAGESFSSEAAAPETSDGSKYWFRSHVAPWRDTRGKVRGAMLVCENVTAEMEQTLRTRVLKEELSLFVDSAEGFALALLDEQGQVTIWNSGAERLTGWRETEAVGQTYGFQFNAEDQAEGLPASQIDLARRNGVFRDRCWRMRKDGTRFRAEVIITRIEGDDVLPGGFGEVVRDVTSEEFQARSLEANAVLLRSILETIPEALVVIDISGRILLFSTTAEAMFGFSASEVLGRDVSMLMPERERKAHDGYMRHYRQSGESRMMGSKRRLIGRRKDGSEFPHTLQIAEAFGGGQQMIAGFMQDLSEKEAADAELEQLQRELAHISRVHEMGTLASTIAHELNQPLMAITNIVQTAADILKNGDPASRVVLAEALAEAGREALRAGDILRRLRGFLSRGDLEKTLEDPSKLAEDAVYFEAARARYRNIGCNVDCAAGIPPILVDRVQIQQVILNLTKNAIQSVGANGKVTVAITAEADQIRCTVSDTGPGVSPDRAARLFEPFSTTKTDGMGLGLPICRSIIEAHGGRIWYEPAPGGGAAFVFTLPHFTQENDDAQ</sequence>
<dbReference type="InterPro" id="IPR005467">
    <property type="entry name" value="His_kinase_dom"/>
</dbReference>
<comment type="function">
    <text evidence="9">Putative oxygen sensor; modulates the activity of FixJ, a transcriptional activator of nitrogen fixation fixK gene. FixL probably acts as a kinase that phosphorylates FixJ.</text>
</comment>
<dbReference type="InterPro" id="IPR000700">
    <property type="entry name" value="PAS-assoc_C"/>
</dbReference>
<protein>
    <recommendedName>
        <fullName evidence="10">Sensor protein FixL</fullName>
        <ecNumber evidence="2">2.7.13.3</ecNumber>
    </recommendedName>
</protein>
<dbReference type="SMART" id="SM00387">
    <property type="entry name" value="HATPase_c"/>
    <property type="match status" value="1"/>
</dbReference>
<dbReference type="Gene3D" id="1.10.287.130">
    <property type="match status" value="1"/>
</dbReference>
<evidence type="ECO:0000256" key="1">
    <source>
        <dbReference type="ARBA" id="ARBA00000085"/>
    </source>
</evidence>
<feature type="coiled-coil region" evidence="11">
    <location>
        <begin position="379"/>
        <end position="406"/>
    </location>
</feature>
<dbReference type="InterPro" id="IPR013656">
    <property type="entry name" value="PAS_4"/>
</dbReference>
<keyword evidence="4" id="KW-0808">Transferase</keyword>
<dbReference type="InterPro" id="IPR013767">
    <property type="entry name" value="PAS_fold"/>
</dbReference>
<dbReference type="STRING" id="198312.SAMN02745193_00760"/>
<keyword evidence="6 15" id="KW-0418">Kinase</keyword>
<dbReference type="Pfam" id="PF08448">
    <property type="entry name" value="PAS_4"/>
    <property type="match status" value="1"/>
</dbReference>
<evidence type="ECO:0000256" key="7">
    <source>
        <dbReference type="ARBA" id="ARBA00022840"/>
    </source>
</evidence>
<dbReference type="Pfam" id="PF02518">
    <property type="entry name" value="HATPase_c"/>
    <property type="match status" value="1"/>
</dbReference>
<dbReference type="Gene3D" id="3.30.450.20">
    <property type="entry name" value="PAS domain"/>
    <property type="match status" value="3"/>
</dbReference>
<evidence type="ECO:0000256" key="5">
    <source>
        <dbReference type="ARBA" id="ARBA00022741"/>
    </source>
</evidence>
<keyword evidence="8" id="KW-0902">Two-component regulatory system</keyword>
<dbReference type="GO" id="GO:0006355">
    <property type="term" value="P:regulation of DNA-templated transcription"/>
    <property type="evidence" value="ECO:0007669"/>
    <property type="project" value="InterPro"/>
</dbReference>
<dbReference type="Pfam" id="PF00989">
    <property type="entry name" value="PAS"/>
    <property type="match status" value="2"/>
</dbReference>
<accession>A0A1M7S1V7</accession>
<dbReference type="PROSITE" id="PS50109">
    <property type="entry name" value="HIS_KIN"/>
    <property type="match status" value="1"/>
</dbReference>
<dbReference type="InterPro" id="IPR036890">
    <property type="entry name" value="HATPase_C_sf"/>
</dbReference>
<evidence type="ECO:0000256" key="10">
    <source>
        <dbReference type="ARBA" id="ARBA00070616"/>
    </source>
</evidence>
<evidence type="ECO:0000259" key="14">
    <source>
        <dbReference type="PROSITE" id="PS50113"/>
    </source>
</evidence>
<dbReference type="PROSITE" id="PS50112">
    <property type="entry name" value="PAS"/>
    <property type="match status" value="2"/>
</dbReference>
<dbReference type="InterPro" id="IPR035965">
    <property type="entry name" value="PAS-like_dom_sf"/>
</dbReference>
<evidence type="ECO:0000313" key="16">
    <source>
        <dbReference type="Proteomes" id="UP000184391"/>
    </source>
</evidence>
<name>A0A1M7S1V7_9SPHN</name>
<evidence type="ECO:0000256" key="2">
    <source>
        <dbReference type="ARBA" id="ARBA00012438"/>
    </source>
</evidence>
<dbReference type="SUPFAM" id="SSF47384">
    <property type="entry name" value="Homodimeric domain of signal transducing histidine kinase"/>
    <property type="match status" value="1"/>
</dbReference>
<feature type="domain" description="PAC" evidence="14">
    <location>
        <begin position="86"/>
        <end position="139"/>
    </location>
</feature>
<evidence type="ECO:0000259" key="13">
    <source>
        <dbReference type="PROSITE" id="PS50112"/>
    </source>
</evidence>
<dbReference type="PRINTS" id="PR00344">
    <property type="entry name" value="BCTRLSENSOR"/>
</dbReference>
<keyword evidence="7" id="KW-0067">ATP-binding</keyword>
<dbReference type="SMART" id="SM00091">
    <property type="entry name" value="PAS"/>
    <property type="match status" value="3"/>
</dbReference>
<evidence type="ECO:0000256" key="4">
    <source>
        <dbReference type="ARBA" id="ARBA00022679"/>
    </source>
</evidence>
<evidence type="ECO:0000256" key="9">
    <source>
        <dbReference type="ARBA" id="ARBA00059827"/>
    </source>
</evidence>
<keyword evidence="5" id="KW-0547">Nucleotide-binding</keyword>
<dbReference type="CDD" id="cd00082">
    <property type="entry name" value="HisKA"/>
    <property type="match status" value="1"/>
</dbReference>
<dbReference type="PROSITE" id="PS50113">
    <property type="entry name" value="PAC"/>
    <property type="match status" value="1"/>
</dbReference>
<reference evidence="16" key="1">
    <citation type="submission" date="2016-12" db="EMBL/GenBank/DDBJ databases">
        <authorList>
            <person name="Varghese N."/>
            <person name="Submissions S."/>
        </authorList>
    </citation>
    <scope>NUCLEOTIDE SEQUENCE [LARGE SCALE GENOMIC DNA]</scope>
    <source>
        <strain evidence="16">DSM 11032</strain>
    </source>
</reference>
<dbReference type="Gene3D" id="3.30.565.10">
    <property type="entry name" value="Histidine kinase-like ATPase, C-terminal domain"/>
    <property type="match status" value="1"/>
</dbReference>
<dbReference type="InterPro" id="IPR001610">
    <property type="entry name" value="PAC"/>
</dbReference>